<dbReference type="Pfam" id="PF01418">
    <property type="entry name" value="HTH_6"/>
    <property type="match status" value="1"/>
</dbReference>
<dbReference type="GO" id="GO:0003677">
    <property type="term" value="F:DNA binding"/>
    <property type="evidence" value="ECO:0007669"/>
    <property type="project" value="UniProtKB-KW"/>
</dbReference>
<evidence type="ECO:0000256" key="2">
    <source>
        <dbReference type="ARBA" id="ARBA00023125"/>
    </source>
</evidence>
<dbReference type="AlphaFoldDB" id="A0A926HPG7"/>
<dbReference type="Gene3D" id="3.40.50.10490">
    <property type="entry name" value="Glucose-6-phosphate isomerase like protein, domain 1"/>
    <property type="match status" value="1"/>
</dbReference>
<dbReference type="InterPro" id="IPR035472">
    <property type="entry name" value="RpiR-like_SIS"/>
</dbReference>
<dbReference type="InterPro" id="IPR009057">
    <property type="entry name" value="Homeodomain-like_sf"/>
</dbReference>
<dbReference type="Pfam" id="PF01380">
    <property type="entry name" value="SIS"/>
    <property type="match status" value="1"/>
</dbReference>
<dbReference type="InterPro" id="IPR001347">
    <property type="entry name" value="SIS_dom"/>
</dbReference>
<dbReference type="InterPro" id="IPR047640">
    <property type="entry name" value="RpiR-like"/>
</dbReference>
<dbReference type="GO" id="GO:0003700">
    <property type="term" value="F:DNA-binding transcription factor activity"/>
    <property type="evidence" value="ECO:0007669"/>
    <property type="project" value="InterPro"/>
</dbReference>
<dbReference type="Proteomes" id="UP000623172">
    <property type="component" value="Unassembled WGS sequence"/>
</dbReference>
<evidence type="ECO:0000256" key="1">
    <source>
        <dbReference type="ARBA" id="ARBA00023015"/>
    </source>
</evidence>
<dbReference type="SUPFAM" id="SSF53697">
    <property type="entry name" value="SIS domain"/>
    <property type="match status" value="1"/>
</dbReference>
<proteinExistence type="predicted"/>
<dbReference type="SUPFAM" id="SSF46689">
    <property type="entry name" value="Homeodomain-like"/>
    <property type="match status" value="1"/>
</dbReference>
<keyword evidence="2" id="KW-0238">DNA-binding</keyword>
<evidence type="ECO:0000259" key="5">
    <source>
        <dbReference type="PROSITE" id="PS51464"/>
    </source>
</evidence>
<feature type="domain" description="HTH rpiR-type" evidence="4">
    <location>
        <begin position="3"/>
        <end position="79"/>
    </location>
</feature>
<keyword evidence="3" id="KW-0804">Transcription</keyword>
<dbReference type="InterPro" id="IPR036388">
    <property type="entry name" value="WH-like_DNA-bd_sf"/>
</dbReference>
<reference evidence="6" key="1">
    <citation type="submission" date="2020-08" db="EMBL/GenBank/DDBJ databases">
        <title>Genome public.</title>
        <authorList>
            <person name="Liu C."/>
            <person name="Sun Q."/>
        </authorList>
    </citation>
    <scope>NUCLEOTIDE SEQUENCE</scope>
    <source>
        <strain evidence="6">NSJ-53</strain>
    </source>
</reference>
<dbReference type="GO" id="GO:0097367">
    <property type="term" value="F:carbohydrate derivative binding"/>
    <property type="evidence" value="ECO:0007669"/>
    <property type="project" value="InterPro"/>
</dbReference>
<dbReference type="Gene3D" id="1.10.10.10">
    <property type="entry name" value="Winged helix-like DNA-binding domain superfamily/Winged helix DNA-binding domain"/>
    <property type="match status" value="1"/>
</dbReference>
<dbReference type="PROSITE" id="PS51464">
    <property type="entry name" value="SIS"/>
    <property type="match status" value="1"/>
</dbReference>
<dbReference type="GO" id="GO:1901135">
    <property type="term" value="P:carbohydrate derivative metabolic process"/>
    <property type="evidence" value="ECO:0007669"/>
    <property type="project" value="InterPro"/>
</dbReference>
<protein>
    <submittedName>
        <fullName evidence="6">MurR/RpiR family transcriptional regulator</fullName>
    </submittedName>
</protein>
<name>A0A926HPG7_9FIRM</name>
<keyword evidence="1" id="KW-0805">Transcription regulation</keyword>
<evidence type="ECO:0000313" key="6">
    <source>
        <dbReference type="EMBL" id="MBC8531198.1"/>
    </source>
</evidence>
<dbReference type="InterPro" id="IPR000281">
    <property type="entry name" value="HTH_RpiR"/>
</dbReference>
<evidence type="ECO:0000256" key="3">
    <source>
        <dbReference type="ARBA" id="ARBA00023163"/>
    </source>
</evidence>
<dbReference type="EMBL" id="JACRSR010000001">
    <property type="protein sequence ID" value="MBC8531198.1"/>
    <property type="molecule type" value="Genomic_DNA"/>
</dbReference>
<dbReference type="PROSITE" id="PS51071">
    <property type="entry name" value="HTH_RPIR"/>
    <property type="match status" value="1"/>
</dbReference>
<accession>A0A926HPG7</accession>
<comment type="caution">
    <text evidence="6">The sequence shown here is derived from an EMBL/GenBank/DDBJ whole genome shotgun (WGS) entry which is preliminary data.</text>
</comment>
<dbReference type="PANTHER" id="PTHR30514:SF18">
    <property type="entry name" value="RPIR-FAMILY TRANSCRIPTIONAL REGULATOR"/>
    <property type="match status" value="1"/>
</dbReference>
<sequence>MNMDLTQRIQHYYKSMSKGQKIIAEYILTHYDKAAFMTASKLGHTVGVSESTVVRFALILGYEGYPKLQRALQELIRNKLTTVQRMELSEGMESSNILESVLKKDMNNIRMSIEELDKKAFQDVVESIFEAKNVYILGLRSSSVLAQFLGYYLNYALDNIKVVTSGVSDIFDQMARIGPKDLLICISFPRYATRALEGLKFAKQNEAQTVAITDSQLSPLKEHADICLTAHSDMASYVDSLVAPLSLLNALVVAVANRKKGDLTSHFSNLEAIWNQYGVYMGKDYTLDE</sequence>
<evidence type="ECO:0000313" key="7">
    <source>
        <dbReference type="Proteomes" id="UP000623172"/>
    </source>
</evidence>
<keyword evidence="7" id="KW-1185">Reference proteome</keyword>
<gene>
    <name evidence="6" type="ORF">H8696_04965</name>
</gene>
<dbReference type="RefSeq" id="WP_249315390.1">
    <property type="nucleotide sequence ID" value="NZ_JACRSR010000001.1"/>
</dbReference>
<dbReference type="InterPro" id="IPR046348">
    <property type="entry name" value="SIS_dom_sf"/>
</dbReference>
<feature type="domain" description="SIS" evidence="5">
    <location>
        <begin position="124"/>
        <end position="261"/>
    </location>
</feature>
<evidence type="ECO:0000259" key="4">
    <source>
        <dbReference type="PROSITE" id="PS51071"/>
    </source>
</evidence>
<dbReference type="PANTHER" id="PTHR30514">
    <property type="entry name" value="GLUCOKINASE"/>
    <property type="match status" value="1"/>
</dbReference>
<organism evidence="6 7">
    <name type="scientific">Gehongia tenuis</name>
    <dbReference type="NCBI Taxonomy" id="2763655"/>
    <lineage>
        <taxon>Bacteria</taxon>
        <taxon>Bacillati</taxon>
        <taxon>Bacillota</taxon>
        <taxon>Clostridia</taxon>
        <taxon>Christensenellales</taxon>
        <taxon>Christensenellaceae</taxon>
        <taxon>Gehongia</taxon>
    </lineage>
</organism>
<dbReference type="CDD" id="cd05013">
    <property type="entry name" value="SIS_RpiR"/>
    <property type="match status" value="1"/>
</dbReference>